<dbReference type="Proteomes" id="UP000007646">
    <property type="component" value="Unassembled WGS sequence"/>
</dbReference>
<feature type="region of interest" description="Disordered" evidence="1">
    <location>
        <begin position="242"/>
        <end position="262"/>
    </location>
</feature>
<accession>G3T0D3</accession>
<name>G3T0D3_LOXAF</name>
<feature type="domain" description="Cation channel complex component UNC80 N-terminal" evidence="2">
    <location>
        <begin position="17"/>
        <end position="234"/>
    </location>
</feature>
<evidence type="ECO:0000259" key="2">
    <source>
        <dbReference type="Pfam" id="PF15778"/>
    </source>
</evidence>
<sequence>MVKRKSSEGQEQRPAAFPLPIQTFLWRQTSAFLRPKLGKQYEASCVSFERVLVENKLHGLSPALSEAIQSISRWELVQAALPHVLHCTATLLSNRNKLGHQDKLGVAETKLLHTLHWMLLEAPQDCNSERFGGTDRGSSWGGSSSAFIHQVENQGSPGQPCPSSTNDEEENNRRKLFQNSMATVELFVFLFAPLVHRIKESDLTFRLASGLVIWQPMWEHRQPEVSGFTALVKPIRNIITAKRSSPINSQSQSCESPNQDTRHREGLQVVCETFQSDSISPKATISGCHRVNSLDGSLSSQTSQERGPLHSRASLVIPPCQRSRYATYFDVAVLRCLLQPHWSEEGTQWSLMYYLQRLRHMLEEKPEKPPEPDIPLLPRPRSSSMVAAAPSLVNTHKTQDLTMKCNEEEKSLSPEAFSKVSLTNLRRSAVPDLSSDLGMNIFKKFKSRKEDRERKGSIPFHHTGKRRPRRMGVPFLLHEDHLDVSPTRSTFSFGSFSGLGEDRRGIEKGGWQTTILARVMQAGSSDAATEMESLSARHSHPHHTLVSDPDHSNSHGENTVKEVRSQISTITVATFNTTLASFNVGYADFFSEHMRKLCNQVPIPEMPHEPLACANLPRSLTDSCINYSYLEDTEHIDGTNNFVHKNGMLDLSVVLKAVYLVLNHDISSRICDVALNIVECLLQLGVVPCVEKNQKKSE</sequence>
<dbReference type="GO" id="GO:0030424">
    <property type="term" value="C:axon"/>
    <property type="evidence" value="ECO:0007669"/>
    <property type="project" value="TreeGrafter"/>
</dbReference>
<feature type="compositionally biased region" description="Polar residues" evidence="1">
    <location>
        <begin position="151"/>
        <end position="165"/>
    </location>
</feature>
<proteinExistence type="predicted"/>
<evidence type="ECO:0000313" key="4">
    <source>
        <dbReference type="Proteomes" id="UP000007646"/>
    </source>
</evidence>
<dbReference type="Pfam" id="PF15778">
    <property type="entry name" value="UNC80_N"/>
    <property type="match status" value="1"/>
</dbReference>
<reference evidence="3" key="3">
    <citation type="submission" date="2025-09" db="UniProtKB">
        <authorList>
            <consortium name="Ensembl"/>
        </authorList>
    </citation>
    <scope>IDENTIFICATION</scope>
    <source>
        <strain evidence="3">Isolate ISIS603380</strain>
    </source>
</reference>
<dbReference type="PANTHER" id="PTHR31781">
    <property type="entry name" value="UNC80"/>
    <property type="match status" value="1"/>
</dbReference>
<organism evidence="3 4">
    <name type="scientific">Loxodonta africana</name>
    <name type="common">African elephant</name>
    <dbReference type="NCBI Taxonomy" id="9785"/>
    <lineage>
        <taxon>Eukaryota</taxon>
        <taxon>Metazoa</taxon>
        <taxon>Chordata</taxon>
        <taxon>Craniata</taxon>
        <taxon>Vertebrata</taxon>
        <taxon>Euteleostomi</taxon>
        <taxon>Mammalia</taxon>
        <taxon>Eutheria</taxon>
        <taxon>Afrotheria</taxon>
        <taxon>Proboscidea</taxon>
        <taxon>Elephantidae</taxon>
        <taxon>Loxodonta</taxon>
    </lineage>
</organism>
<dbReference type="InterPro" id="IPR031542">
    <property type="entry name" value="UNC80_N"/>
</dbReference>
<dbReference type="GO" id="GO:0034703">
    <property type="term" value="C:cation channel complex"/>
    <property type="evidence" value="ECO:0007669"/>
    <property type="project" value="TreeGrafter"/>
</dbReference>
<dbReference type="GeneTree" id="ENSGT00640000091496"/>
<evidence type="ECO:0000313" key="3">
    <source>
        <dbReference type="Ensembl" id="ENSLAFP00000006414.2"/>
    </source>
</evidence>
<dbReference type="PANTHER" id="PTHR31781:SF1">
    <property type="entry name" value="PROTEIN UNC-80 HOMOLOG"/>
    <property type="match status" value="1"/>
</dbReference>
<dbReference type="AlphaFoldDB" id="G3T0D3"/>
<reference evidence="3" key="2">
    <citation type="submission" date="2025-08" db="UniProtKB">
        <authorList>
            <consortium name="Ensembl"/>
        </authorList>
    </citation>
    <scope>IDENTIFICATION</scope>
    <source>
        <strain evidence="3">Isolate ISIS603380</strain>
    </source>
</reference>
<keyword evidence="4" id="KW-1185">Reference proteome</keyword>
<dbReference type="GO" id="GO:0005261">
    <property type="term" value="F:monoatomic cation channel activity"/>
    <property type="evidence" value="ECO:0007669"/>
    <property type="project" value="TreeGrafter"/>
</dbReference>
<reference evidence="3 4" key="1">
    <citation type="submission" date="2009-06" db="EMBL/GenBank/DDBJ databases">
        <title>The Genome Sequence of Loxodonta africana (African elephant).</title>
        <authorList>
            <person name="Di Palma F."/>
            <person name="Heiman D."/>
            <person name="Young S."/>
            <person name="Johnson J."/>
            <person name="Lander E.S."/>
            <person name="Lindblad-Toh K."/>
        </authorList>
    </citation>
    <scope>NUCLEOTIDE SEQUENCE [LARGE SCALE GENOMIC DNA]</scope>
    <source>
        <strain evidence="3 4">Isolate ISIS603380</strain>
    </source>
</reference>
<feature type="compositionally biased region" description="Polar residues" evidence="1">
    <location>
        <begin position="242"/>
        <end position="259"/>
    </location>
</feature>
<gene>
    <name evidence="3" type="primary">UNC80</name>
</gene>
<dbReference type="Ensembl" id="ENSLAFT00000007631.2">
    <property type="protein sequence ID" value="ENSLAFP00000006414.2"/>
    <property type="gene ID" value="ENSLAFG00000008065.3"/>
</dbReference>
<dbReference type="GO" id="GO:0055080">
    <property type="term" value="P:monoatomic cation homeostasis"/>
    <property type="evidence" value="ECO:0007669"/>
    <property type="project" value="TreeGrafter"/>
</dbReference>
<feature type="region of interest" description="Disordered" evidence="1">
    <location>
        <begin position="448"/>
        <end position="467"/>
    </location>
</feature>
<evidence type="ECO:0000256" key="1">
    <source>
        <dbReference type="SAM" id="MobiDB-lite"/>
    </source>
</evidence>
<protein>
    <submittedName>
        <fullName evidence="3">Unc-80 homolog, NALCN channel complex subunit</fullName>
    </submittedName>
</protein>
<dbReference type="HOGENOM" id="CLU_392124_0_0_1"/>
<feature type="region of interest" description="Disordered" evidence="1">
    <location>
        <begin position="151"/>
        <end position="171"/>
    </location>
</feature>